<name>A0ABQ4WWB9_9ASTR</name>
<evidence type="ECO:0000256" key="1">
    <source>
        <dbReference type="SAM" id="MobiDB-lite"/>
    </source>
</evidence>
<organism evidence="2 3">
    <name type="scientific">Tanacetum coccineum</name>
    <dbReference type="NCBI Taxonomy" id="301880"/>
    <lineage>
        <taxon>Eukaryota</taxon>
        <taxon>Viridiplantae</taxon>
        <taxon>Streptophyta</taxon>
        <taxon>Embryophyta</taxon>
        <taxon>Tracheophyta</taxon>
        <taxon>Spermatophyta</taxon>
        <taxon>Magnoliopsida</taxon>
        <taxon>eudicotyledons</taxon>
        <taxon>Gunneridae</taxon>
        <taxon>Pentapetalae</taxon>
        <taxon>asterids</taxon>
        <taxon>campanulids</taxon>
        <taxon>Asterales</taxon>
        <taxon>Asteraceae</taxon>
        <taxon>Asteroideae</taxon>
        <taxon>Anthemideae</taxon>
        <taxon>Anthemidinae</taxon>
        <taxon>Tanacetum</taxon>
    </lineage>
</organism>
<keyword evidence="3" id="KW-1185">Reference proteome</keyword>
<feature type="compositionally biased region" description="Pro residues" evidence="1">
    <location>
        <begin position="605"/>
        <end position="617"/>
    </location>
</feature>
<reference evidence="2" key="2">
    <citation type="submission" date="2022-01" db="EMBL/GenBank/DDBJ databases">
        <authorList>
            <person name="Yamashiro T."/>
            <person name="Shiraishi A."/>
            <person name="Satake H."/>
            <person name="Nakayama K."/>
        </authorList>
    </citation>
    <scope>NUCLEOTIDE SEQUENCE</scope>
</reference>
<feature type="region of interest" description="Disordered" evidence="1">
    <location>
        <begin position="125"/>
        <end position="339"/>
    </location>
</feature>
<gene>
    <name evidence="2" type="ORF">Tco_0651991</name>
</gene>
<reference evidence="2" key="1">
    <citation type="journal article" date="2022" name="Int. J. Mol. Sci.">
        <title>Draft Genome of Tanacetum Coccineum: Genomic Comparison of Closely Related Tanacetum-Family Plants.</title>
        <authorList>
            <person name="Yamashiro T."/>
            <person name="Shiraishi A."/>
            <person name="Nakayama K."/>
            <person name="Satake H."/>
        </authorList>
    </citation>
    <scope>NUCLEOTIDE SEQUENCE</scope>
</reference>
<dbReference type="Proteomes" id="UP001151760">
    <property type="component" value="Unassembled WGS sequence"/>
</dbReference>
<feature type="region of interest" description="Disordered" evidence="1">
    <location>
        <begin position="708"/>
        <end position="729"/>
    </location>
</feature>
<feature type="compositionally biased region" description="Basic and acidic residues" evidence="1">
    <location>
        <begin position="717"/>
        <end position="729"/>
    </location>
</feature>
<protein>
    <submittedName>
        <fullName evidence="2">Uncharacterized protein</fullName>
    </submittedName>
</protein>
<evidence type="ECO:0000313" key="2">
    <source>
        <dbReference type="EMBL" id="GJS57207.1"/>
    </source>
</evidence>
<feature type="compositionally biased region" description="Basic and acidic residues" evidence="1">
    <location>
        <begin position="211"/>
        <end position="223"/>
    </location>
</feature>
<feature type="region of interest" description="Disordered" evidence="1">
    <location>
        <begin position="585"/>
        <end position="675"/>
    </location>
</feature>
<dbReference type="EMBL" id="BQNB010008989">
    <property type="protein sequence ID" value="GJS57207.1"/>
    <property type="molecule type" value="Genomic_DNA"/>
</dbReference>
<proteinExistence type="predicted"/>
<feature type="compositionally biased region" description="Polar residues" evidence="1">
    <location>
        <begin position="644"/>
        <end position="675"/>
    </location>
</feature>
<evidence type="ECO:0000313" key="3">
    <source>
        <dbReference type="Proteomes" id="UP001151760"/>
    </source>
</evidence>
<comment type="caution">
    <text evidence="2">The sequence shown here is derived from an EMBL/GenBank/DDBJ whole genome shotgun (WGS) entry which is preliminary data.</text>
</comment>
<accession>A0ABQ4WWB9</accession>
<feature type="compositionally biased region" description="Basic residues" evidence="1">
    <location>
        <begin position="158"/>
        <end position="173"/>
    </location>
</feature>
<sequence>MLKGFGKSLFNPYRHFSLTGRILIGCTWKEKDRSLLIPSVRFTKRIIHHLRTKHNIHPRTSSPLYYSHEESILNTLRFVGKDGREIFSMSIPDALLTNEIKGAPYYGDYQEHVAKYQQFLDAERGKAEEGGATESFDATKVTKPKAAKETPDEPSPAKRSKGGLVGKRRKSKSPLKLVDEPSDEGVPGLTRPVVLREPDSRKYQPLPEVQGKGKEKVVDEQAAHDLLTLQTPTKKSPVDQFIFQRHPPMPTEPTRHADSPSLDTELALTDSETESDEEVPVINTGDQDEGQARPNPGEQDEGQAGPNPGIQDEGQAGSNPGDVAESQPQPSHGVHAGPNREHMDLEATDASSQQKPEQMDEEFTTTAYSNVQENLKLPTEDQFFMEKPHEEESGKTNAETEVQSMVLVPIHQDTSSVPPMTTSVIDLTTMQSDSPLPTSTGTTSIITTTTSLPQPPQLQQNTADLILVSRIGELDQHMADLIQNNLALEERLDKQGTRLYNLDNLNIPHKVSQTVDEIVTDAVDWAMQAPLRARFRDLPTIDMKEILQQQMFEDNSYKAHEVHNDLYEALQKSLELDYSNQRLADQEEAHKKKRKKHAALRTPSGSPPSSPPPPPPSAGASGAPGFSGASRSSQLPPPPPPPSTGISGSAQQQGSKALSSSKPVTSIHQSMSWTTSDTRFESTNFTAAQELSPTNSLMQDDSIPDEQVYLSDDEDSGNDHLPKADSRKTDVENNWASALVSTSKTPAENSLLSKTGDMTTFMKWCCRQMNKTELTQVDFEGQAYEVVKAFYSDVIHLQFQMEECHKMLTAQVDWTNPEGDQVRIDANRPLPLGGPPGHVTIQPQFFFNKDLEYLRYGSKGSNPTLSISKMKVASYPDFGLELLVPEQMWIDDKFYIDRHDSPSRRKDIRTHMRILSVVRIKSYSRYGPESTPSARSLDHLPGSDKWMLSTAVKLWTRNLVIRQRVKDFQLSIESYQTQLNLTKPGWDGKGYEFKHDYTIIESPRAVVFAVNNTERKIMRFNEIYKFSDGTLTRILEALDYRVKEFKIKQLNPGMNTRFWTKKDVTRSKEFIAAIER</sequence>
<feature type="compositionally biased region" description="Low complexity" evidence="1">
    <location>
        <begin position="618"/>
        <end position="633"/>
    </location>
</feature>